<evidence type="ECO:0000313" key="2">
    <source>
        <dbReference type="EMBL" id="MFD1429108.1"/>
    </source>
</evidence>
<keyword evidence="3" id="KW-1185">Reference proteome</keyword>
<dbReference type="EMBL" id="JBHTOC010000002">
    <property type="protein sequence ID" value="MFD1429108.1"/>
    <property type="molecule type" value="Genomic_DNA"/>
</dbReference>
<gene>
    <name evidence="2" type="ORF">ACFQ4P_02445</name>
</gene>
<accession>A0ABW4CGM6</accession>
<proteinExistence type="predicted"/>
<evidence type="ECO:0000259" key="1">
    <source>
        <dbReference type="Pfam" id="PF01521"/>
    </source>
</evidence>
<dbReference type="RefSeq" id="WP_203627092.1">
    <property type="nucleotide sequence ID" value="NZ_BOLQ01000011.1"/>
</dbReference>
<protein>
    <submittedName>
        <fullName evidence="2">Iron-sulfur cluster biosynthesis family protein</fullName>
    </submittedName>
</protein>
<dbReference type="SUPFAM" id="SSF89360">
    <property type="entry name" value="HesB-like domain"/>
    <property type="match status" value="1"/>
</dbReference>
<evidence type="ECO:0000313" key="3">
    <source>
        <dbReference type="Proteomes" id="UP001597196"/>
    </source>
</evidence>
<dbReference type="Proteomes" id="UP001597196">
    <property type="component" value="Unassembled WGS sequence"/>
</dbReference>
<reference evidence="3" key="1">
    <citation type="journal article" date="2019" name="Int. J. Syst. Evol. Microbiol.">
        <title>The Global Catalogue of Microorganisms (GCM) 10K type strain sequencing project: providing services to taxonomists for standard genome sequencing and annotation.</title>
        <authorList>
            <consortium name="The Broad Institute Genomics Platform"/>
            <consortium name="The Broad Institute Genome Sequencing Center for Infectious Disease"/>
            <person name="Wu L."/>
            <person name="Ma J."/>
        </authorList>
    </citation>
    <scope>NUCLEOTIDE SEQUENCE [LARGE SCALE GENOMIC DNA]</scope>
    <source>
        <strain evidence="3">CCM 8980</strain>
    </source>
</reference>
<comment type="caution">
    <text evidence="2">The sequence shown here is derived from an EMBL/GenBank/DDBJ whole genome shotgun (WGS) entry which is preliminary data.</text>
</comment>
<dbReference type="Gene3D" id="2.60.300.12">
    <property type="entry name" value="HesB-like domain"/>
    <property type="match status" value="1"/>
</dbReference>
<name>A0ABW4CGM6_9LACO</name>
<dbReference type="InterPro" id="IPR035903">
    <property type="entry name" value="HesB-like_dom_sf"/>
</dbReference>
<dbReference type="Pfam" id="PF01521">
    <property type="entry name" value="Fe-S_biosyn"/>
    <property type="match status" value="1"/>
</dbReference>
<feature type="domain" description="Core" evidence="1">
    <location>
        <begin position="1"/>
        <end position="112"/>
    </location>
</feature>
<dbReference type="InterPro" id="IPR000361">
    <property type="entry name" value="ATAP_core_dom"/>
</dbReference>
<sequence length="126" mass="13900">MEIRFDEGSIKKLTPHLGADKKLLLTFEDGVGPYSQHAMIHMQTQFSFNVVPASEATPDYEQTVDSNLGPVLIKGYSQEDLDPHMVVHFHPTTDTMALNGDGGEIDGNLGFIDFTEPNGIRDNPAR</sequence>
<organism evidence="2 3">
    <name type="scientific">Lacticaseibacillus mingshuiensis</name>
    <dbReference type="NCBI Taxonomy" id="2799574"/>
    <lineage>
        <taxon>Bacteria</taxon>
        <taxon>Bacillati</taxon>
        <taxon>Bacillota</taxon>
        <taxon>Bacilli</taxon>
        <taxon>Lactobacillales</taxon>
        <taxon>Lactobacillaceae</taxon>
        <taxon>Lacticaseibacillus</taxon>
    </lineage>
</organism>